<proteinExistence type="predicted"/>
<protein>
    <submittedName>
        <fullName evidence="2">Isochorismatase family protein</fullName>
    </submittedName>
</protein>
<dbReference type="InterPro" id="IPR036380">
    <property type="entry name" value="Isochorismatase-like_sf"/>
</dbReference>
<dbReference type="InterPro" id="IPR050993">
    <property type="entry name" value="Isochorismatase_domain"/>
</dbReference>
<gene>
    <name evidence="2" type="ORF">HX099_02690</name>
</gene>
<dbReference type="EMBL" id="JACANB010000001">
    <property type="protein sequence ID" value="MDM1695575.1"/>
    <property type="molecule type" value="Genomic_DNA"/>
</dbReference>
<sequence>MLMTAEQSLLLLIDMQDKLVAAVDQPQQLVANCQWLLKLSQLLKVPIAATEQYAKGIGPTVAALQPYLEQVTVVDKTVFSCLATADFNQHYPLAQYQQFVLCGIEAHACILQTALQLLAQNKQVFVVVDAISARQPQDTHYALQRMQQQGAVLVTKEMVGFEWLRDAKHPAFKTFSQEFLR</sequence>
<feature type="domain" description="Isochorismatase-like" evidence="1">
    <location>
        <begin position="8"/>
        <end position="157"/>
    </location>
</feature>
<dbReference type="InterPro" id="IPR000868">
    <property type="entry name" value="Isochorismatase-like_dom"/>
</dbReference>
<dbReference type="Pfam" id="PF00857">
    <property type="entry name" value="Isochorismatase"/>
    <property type="match status" value="1"/>
</dbReference>
<dbReference type="PANTHER" id="PTHR14119:SF3">
    <property type="entry name" value="ISOCHORISMATASE DOMAIN-CONTAINING PROTEIN 2"/>
    <property type="match status" value="1"/>
</dbReference>
<evidence type="ECO:0000313" key="3">
    <source>
        <dbReference type="Proteomes" id="UP001173465"/>
    </source>
</evidence>
<reference evidence="2" key="2">
    <citation type="journal article" date="2022" name="Sci. Total Environ.">
        <title>Prevalence, transmission, and molecular epidemiology of tet(X)-positive bacteria among humans, animals, and environmental niches in China: An epidemiological, and genomic-based study.</title>
        <authorList>
            <person name="Dong N."/>
            <person name="Zeng Y."/>
            <person name="Cai C."/>
            <person name="Sun C."/>
            <person name="Lu J."/>
            <person name="Liu C."/>
            <person name="Zhou H."/>
            <person name="Sun Q."/>
            <person name="Shu L."/>
            <person name="Wang H."/>
            <person name="Wang Y."/>
            <person name="Wang S."/>
            <person name="Wu C."/>
            <person name="Chan E.W."/>
            <person name="Chen G."/>
            <person name="Shen Z."/>
            <person name="Chen S."/>
            <person name="Zhang R."/>
        </authorList>
    </citation>
    <scope>NUCLEOTIDE SEQUENCE</scope>
    <source>
        <strain evidence="2">DF46-2-2</strain>
    </source>
</reference>
<dbReference type="SUPFAM" id="SSF52499">
    <property type="entry name" value="Isochorismatase-like hydrolases"/>
    <property type="match status" value="1"/>
</dbReference>
<evidence type="ECO:0000313" key="2">
    <source>
        <dbReference type="EMBL" id="MDM1695575.1"/>
    </source>
</evidence>
<reference evidence="2" key="1">
    <citation type="submission" date="2020-06" db="EMBL/GenBank/DDBJ databases">
        <authorList>
            <person name="Dong N."/>
        </authorList>
    </citation>
    <scope>NUCLEOTIDE SEQUENCE</scope>
    <source>
        <strain evidence="2">DF46-2-2</strain>
    </source>
</reference>
<evidence type="ECO:0000259" key="1">
    <source>
        <dbReference type="Pfam" id="PF00857"/>
    </source>
</evidence>
<accession>A0AAW7DQK4</accession>
<dbReference type="Proteomes" id="UP001173465">
    <property type="component" value="Unassembled WGS sequence"/>
</dbReference>
<comment type="caution">
    <text evidence="2">The sequence shown here is derived from an EMBL/GenBank/DDBJ whole genome shotgun (WGS) entry which is preliminary data.</text>
</comment>
<dbReference type="AlphaFoldDB" id="A0AAW7DQK4"/>
<dbReference type="Gene3D" id="3.40.50.850">
    <property type="entry name" value="Isochorismatase-like"/>
    <property type="match status" value="1"/>
</dbReference>
<dbReference type="RefSeq" id="WP_286593085.1">
    <property type="nucleotide sequence ID" value="NZ_JACANB010000001.1"/>
</dbReference>
<name>A0AAW7DQK4_9GAMM</name>
<organism evidence="2 3">
    <name type="scientific">Thiopseudomonas alkaliphila</name>
    <dbReference type="NCBI Taxonomy" id="1697053"/>
    <lineage>
        <taxon>Bacteria</taxon>
        <taxon>Pseudomonadati</taxon>
        <taxon>Pseudomonadota</taxon>
        <taxon>Gammaproteobacteria</taxon>
        <taxon>Pseudomonadales</taxon>
        <taxon>Pseudomonadaceae</taxon>
        <taxon>Thiopseudomonas</taxon>
    </lineage>
</organism>
<dbReference type="PANTHER" id="PTHR14119">
    <property type="entry name" value="HYDROLASE"/>
    <property type="match status" value="1"/>
</dbReference>